<evidence type="ECO:0000313" key="2">
    <source>
        <dbReference type="Proteomes" id="UP000255265"/>
    </source>
</evidence>
<gene>
    <name evidence="1" type="ORF">DFR41_101770</name>
</gene>
<accession>A0A370FQ68</accession>
<dbReference type="Proteomes" id="UP000255265">
    <property type="component" value="Unassembled WGS sequence"/>
</dbReference>
<sequence>MNTVDTLDILRSIAGTRRIGALVSPKERVRHVIDVTQRNWQLPVSRRKRAVTAAAQPIRELVTA</sequence>
<dbReference type="OrthoDB" id="9949890at2"/>
<dbReference type="AlphaFoldDB" id="A0A370FQ68"/>
<protein>
    <submittedName>
        <fullName evidence="1">Uncharacterized protein</fullName>
    </submittedName>
</protein>
<reference evidence="1 2" key="1">
    <citation type="submission" date="2018-07" db="EMBL/GenBank/DDBJ databases">
        <title>Genomic Encyclopedia of Type Strains, Phase IV (KMG-IV): sequencing the most valuable type-strain genomes for metagenomic binning, comparative biology and taxonomic classification.</title>
        <authorList>
            <person name="Goeker M."/>
        </authorList>
    </citation>
    <scope>NUCLEOTIDE SEQUENCE [LARGE SCALE GENOMIC DNA]</scope>
    <source>
        <strain evidence="1 2">DSM 21352</strain>
    </source>
</reference>
<keyword evidence="2" id="KW-1185">Reference proteome</keyword>
<dbReference type="RefSeq" id="WP_017760148.1">
    <property type="nucleotide sequence ID" value="NZ_QQAV01000001.1"/>
</dbReference>
<comment type="caution">
    <text evidence="1">The sequence shown here is derived from an EMBL/GenBank/DDBJ whole genome shotgun (WGS) entry which is preliminary data.</text>
</comment>
<evidence type="ECO:0000313" key="1">
    <source>
        <dbReference type="EMBL" id="RDI29014.1"/>
    </source>
</evidence>
<dbReference type="EMBL" id="QQAV01000001">
    <property type="protein sequence ID" value="RDI29014.1"/>
    <property type="molecule type" value="Genomic_DNA"/>
</dbReference>
<organism evidence="1 2">
    <name type="scientific">Pseudacidovorax intermedius</name>
    <dbReference type="NCBI Taxonomy" id="433924"/>
    <lineage>
        <taxon>Bacteria</taxon>
        <taxon>Pseudomonadati</taxon>
        <taxon>Pseudomonadota</taxon>
        <taxon>Betaproteobacteria</taxon>
        <taxon>Burkholderiales</taxon>
        <taxon>Comamonadaceae</taxon>
        <taxon>Pseudacidovorax</taxon>
    </lineage>
</organism>
<name>A0A370FQ68_9BURK</name>
<proteinExistence type="predicted"/>